<evidence type="ECO:0000259" key="3">
    <source>
        <dbReference type="PROSITE" id="PS50018"/>
    </source>
</evidence>
<keyword evidence="1" id="KW-0175">Coiled coil</keyword>
<dbReference type="GO" id="GO:0005096">
    <property type="term" value="F:GTPase activator activity"/>
    <property type="evidence" value="ECO:0007669"/>
    <property type="project" value="TreeGrafter"/>
</dbReference>
<dbReference type="InterPro" id="IPR000048">
    <property type="entry name" value="IQ_motif_EF-hand-BS"/>
</dbReference>
<feature type="domain" description="Ras-GAP" evidence="3">
    <location>
        <begin position="631"/>
        <end position="860"/>
    </location>
</feature>
<dbReference type="PANTHER" id="PTHR14149">
    <property type="entry name" value="RAS GTPASE-ACTIVATING PROTEIN WITH IQ MOTIF"/>
    <property type="match status" value="1"/>
</dbReference>
<dbReference type="SUPFAM" id="SSF48350">
    <property type="entry name" value="GTPase activation domain, GAP"/>
    <property type="match status" value="1"/>
</dbReference>
<dbReference type="Proteomes" id="UP000242877">
    <property type="component" value="Unassembled WGS sequence"/>
</dbReference>
<sequence length="1279" mass="147137">MRLRTKSQEKSIAKLQAAIRGAFVRGEVMDQYEETQAAGQDVVQLQAMMRAALVRKKVAAEIAELRTVEPQVCMLQAALKGALQRRTAAAQQTSMLRAEAHVRSLQAALKGFMVRKAVREQYAQIQDTAKKGKRPEQLQAAVKGYLIRRAQQEQMAELAGNVSIIQKFQSLARGKLLREKLESQRAASMDSEEQIVQLQALSRAMAVRRELDDTSRALKKQVPSILNLQSFIRGGITRSLLKTQAALLAEFNDNWTRLQSIMRGYLNTAAIAADNEKLISCNGLWTTLQSVARGNAVRDKTQETRSELQEQEPSIISLQSSIRGALLRDWVDDTLSALDENQDSILQFQAIARGRLCRQKIGEDHLDLLAEEEQITKFQALGRGALQRVILVDLFEQLDACLPKIEELQSLARGRNLRLNIGNDLMELEAEEDYITELQSYMRGHKVRAEFAAKEKHYRENMEKVVKVQSLFRAKVQGEAYRSLTSGKNPPVGTVKGFVHLLNDSDFDFDEEIEFERLRKTVVKQIRQNEVADEHINELDTKIALLVQNKITLDEVIKRQKHFGGHVGTLINNSDKDPFDLKAINKSSKRRLEQFQELFFLLQTQPQYIARLFIRLQQQGISEKDAEGIKHATMRLFGYAQKRREEYHLIRLLVRSATEEIKVAPSLTVYERQGQSIWNKVFSVYRTAPKDRRFIYDVLGELVKRYILDAHLDLESSPLRIYRSLINEEELRTGKRSRRDPNVSEQQAAQDPETKAVFVRNLQDLRDIADHFIVSLDERLHQMPFSVRYIARQIYEALIKKFPHEDKGLLLKTTGRWIWRSYFRPAVLEPEKHGAADRGLTQEQKHNLGIIARVIGHVASATEFGGETRYLAPLNPWLANSAQHLASIWGRVIQVQDAETYFDIDEFNDLYAKHKPTLYIKMSDISFINRIVCSNVNAICPDPNDVLRGLVHELENEKHEAELMRYSSTEIYLTLTPKLHKIDDFEADTRTLMMETKRCILYIIRVQTGANLLEIMLKQPTMEDEKKWRALVHDELSVHSRKRGAYADSGAALSDIGRLSYQELKATALEHILLLEQKGKVTRTNNYQDILNAIAIDIRTKHRRRLQRQKELESAKLTLRRLDEQAAYLKSQMKTYDTYIEQAMMTLQNKKGKKRFLMPFTKQWDHQRELAKLGREVKFGSYKYSARNLANRGVLVYWKGFSERDWDRVDLTISSNEVGVFMLEGTSGNMVVPKASAQLPLDDLLQAQYNNNQFMDLFDGQLRVNVNLFLHLIMKKFYN</sequence>
<organism evidence="4 5">
    <name type="scientific">Ascosphaera apis ARSEF 7405</name>
    <dbReference type="NCBI Taxonomy" id="392613"/>
    <lineage>
        <taxon>Eukaryota</taxon>
        <taxon>Fungi</taxon>
        <taxon>Dikarya</taxon>
        <taxon>Ascomycota</taxon>
        <taxon>Pezizomycotina</taxon>
        <taxon>Eurotiomycetes</taxon>
        <taxon>Eurotiomycetidae</taxon>
        <taxon>Onygenales</taxon>
        <taxon>Ascosphaeraceae</taxon>
        <taxon>Ascosphaera</taxon>
    </lineage>
</organism>
<accession>A0A168BB82</accession>
<dbReference type="Pfam" id="PF00616">
    <property type="entry name" value="RasGAP"/>
    <property type="match status" value="1"/>
</dbReference>
<dbReference type="SUPFAM" id="SSF143885">
    <property type="entry name" value="RGC domain-like"/>
    <property type="match status" value="1"/>
</dbReference>
<proteinExistence type="predicted"/>
<reference evidence="4 5" key="1">
    <citation type="journal article" date="2016" name="Genome Biol. Evol.">
        <title>Divergent and convergent evolution of fungal pathogenicity.</title>
        <authorList>
            <person name="Shang Y."/>
            <person name="Xiao G."/>
            <person name="Zheng P."/>
            <person name="Cen K."/>
            <person name="Zhan S."/>
            <person name="Wang C."/>
        </authorList>
    </citation>
    <scope>NUCLEOTIDE SEQUENCE [LARGE SCALE GENOMIC DNA]</scope>
    <source>
        <strain evidence="4 5">ARSEF 7405</strain>
    </source>
</reference>
<dbReference type="PROSITE" id="PS50018">
    <property type="entry name" value="RAS_GTPASE_ACTIV_2"/>
    <property type="match status" value="1"/>
</dbReference>
<evidence type="ECO:0000313" key="4">
    <source>
        <dbReference type="EMBL" id="KZZ95061.1"/>
    </source>
</evidence>
<dbReference type="Pfam" id="PF03836">
    <property type="entry name" value="RasGAP_C"/>
    <property type="match status" value="1"/>
</dbReference>
<dbReference type="EMBL" id="AZGZ01000005">
    <property type="protein sequence ID" value="KZZ95061.1"/>
    <property type="molecule type" value="Genomic_DNA"/>
</dbReference>
<dbReference type="GO" id="GO:0005516">
    <property type="term" value="F:calmodulin binding"/>
    <property type="evidence" value="ECO:0007669"/>
    <property type="project" value="TreeGrafter"/>
</dbReference>
<dbReference type="OrthoDB" id="775356at2759"/>
<dbReference type="SMART" id="SM00015">
    <property type="entry name" value="IQ"/>
    <property type="match status" value="9"/>
</dbReference>
<dbReference type="InterPro" id="IPR008936">
    <property type="entry name" value="Rho_GTPase_activation_prot"/>
</dbReference>
<evidence type="ECO:0000313" key="5">
    <source>
        <dbReference type="Proteomes" id="UP000242877"/>
    </source>
</evidence>
<dbReference type="InterPro" id="IPR001936">
    <property type="entry name" value="RasGAP_dom"/>
</dbReference>
<dbReference type="InterPro" id="IPR000593">
    <property type="entry name" value="RasGAP_C"/>
</dbReference>
<comment type="caution">
    <text evidence="4">The sequence shown here is derived from an EMBL/GenBank/DDBJ whole genome shotgun (WGS) entry which is preliminary data.</text>
</comment>
<dbReference type="AlphaFoldDB" id="A0A168BB82"/>
<evidence type="ECO:0000256" key="2">
    <source>
        <dbReference type="SAM" id="MobiDB-lite"/>
    </source>
</evidence>
<dbReference type="GO" id="GO:1903479">
    <property type="term" value="P:mitotic actomyosin contractile ring assembly actin filament organization"/>
    <property type="evidence" value="ECO:0007669"/>
    <property type="project" value="TreeGrafter"/>
</dbReference>
<evidence type="ECO:0000256" key="1">
    <source>
        <dbReference type="SAM" id="Coils"/>
    </source>
</evidence>
<dbReference type="VEuPathDB" id="FungiDB:AAP_01549"/>
<name>A0A168BB82_9EURO</name>
<dbReference type="GO" id="GO:0110085">
    <property type="term" value="C:mitotic actomyosin contractile ring"/>
    <property type="evidence" value="ECO:0007669"/>
    <property type="project" value="TreeGrafter"/>
</dbReference>
<keyword evidence="5" id="KW-1185">Reference proteome</keyword>
<dbReference type="Gene3D" id="1.10.506.10">
    <property type="entry name" value="GTPase Activation - p120gap, domain 1"/>
    <property type="match status" value="1"/>
</dbReference>
<dbReference type="SMART" id="SM00323">
    <property type="entry name" value="RasGAP"/>
    <property type="match status" value="1"/>
</dbReference>
<protein>
    <submittedName>
        <fullName evidence="4">Ras GTPase-activating-like protein rng2</fullName>
    </submittedName>
</protein>
<dbReference type="PROSITE" id="PS50096">
    <property type="entry name" value="IQ"/>
    <property type="match status" value="10"/>
</dbReference>
<gene>
    <name evidence="4" type="ORF">AAP_01549</name>
</gene>
<dbReference type="GO" id="GO:0051015">
    <property type="term" value="F:actin filament binding"/>
    <property type="evidence" value="ECO:0007669"/>
    <property type="project" value="TreeGrafter"/>
</dbReference>
<feature type="coiled-coil region" evidence="1">
    <location>
        <begin position="1105"/>
        <end position="1132"/>
    </location>
</feature>
<dbReference type="PANTHER" id="PTHR14149:SF14">
    <property type="entry name" value="CALPONIN-HOMOLOGY (CH) DOMAIN-CONTAINING PROTEIN"/>
    <property type="match status" value="1"/>
</dbReference>
<feature type="region of interest" description="Disordered" evidence="2">
    <location>
        <begin position="733"/>
        <end position="752"/>
    </location>
</feature>